<dbReference type="SUPFAM" id="SSF52743">
    <property type="entry name" value="Subtilisin-like"/>
    <property type="match status" value="1"/>
</dbReference>
<dbReference type="InterPro" id="IPR036852">
    <property type="entry name" value="Peptidase_S8/S53_dom_sf"/>
</dbReference>
<name>A0A8H4K835_9HYPO</name>
<gene>
    <name evidence="1" type="ORF">F53441_10777</name>
</gene>
<sequence length="218" mass="23936">MKTFDYRNDGVGILYILETTNSGESTVEAFSATSDIEATLEKKAIIISMSWTLPKPEEGTPKREKSQNETEHYPSYFDSKNIFLIGAADDSGALDNSDTRNDFIFPGVNASSCDHNQSTTTSLTKELTDSSIATALAAGLAAMMIYCFKASALADVMPRIEQRKVLAASSTELIKPEDIDVVAHHGGIKTMFERIGTIESSCTPFIPVWSRFRNLMDQ</sequence>
<evidence type="ECO:0000313" key="2">
    <source>
        <dbReference type="Proteomes" id="UP000605986"/>
    </source>
</evidence>
<keyword evidence="1" id="KW-0645">Protease</keyword>
<dbReference type="GO" id="GO:0004252">
    <property type="term" value="F:serine-type endopeptidase activity"/>
    <property type="evidence" value="ECO:0007669"/>
    <property type="project" value="InterPro"/>
</dbReference>
<comment type="caution">
    <text evidence="1">The sequence shown here is derived from an EMBL/GenBank/DDBJ whole genome shotgun (WGS) entry which is preliminary data.</text>
</comment>
<dbReference type="AlphaFoldDB" id="A0A8H4K835"/>
<organism evidence="1 2">
    <name type="scientific">Fusarium austroafricanum</name>
    <dbReference type="NCBI Taxonomy" id="2364996"/>
    <lineage>
        <taxon>Eukaryota</taxon>
        <taxon>Fungi</taxon>
        <taxon>Dikarya</taxon>
        <taxon>Ascomycota</taxon>
        <taxon>Pezizomycotina</taxon>
        <taxon>Sordariomycetes</taxon>
        <taxon>Hypocreomycetidae</taxon>
        <taxon>Hypocreales</taxon>
        <taxon>Nectriaceae</taxon>
        <taxon>Fusarium</taxon>
        <taxon>Fusarium concolor species complex</taxon>
    </lineage>
</organism>
<dbReference type="EMBL" id="JAADJG010000521">
    <property type="protein sequence ID" value="KAF4445482.1"/>
    <property type="molecule type" value="Genomic_DNA"/>
</dbReference>
<dbReference type="Gene3D" id="3.40.50.200">
    <property type="entry name" value="Peptidase S8/S53 domain"/>
    <property type="match status" value="1"/>
</dbReference>
<proteinExistence type="predicted"/>
<evidence type="ECO:0000313" key="1">
    <source>
        <dbReference type="EMBL" id="KAF4445482.1"/>
    </source>
</evidence>
<keyword evidence="2" id="KW-1185">Reference proteome</keyword>
<dbReference type="OrthoDB" id="5093543at2759"/>
<reference evidence="1" key="1">
    <citation type="submission" date="2020-01" db="EMBL/GenBank/DDBJ databases">
        <title>Identification and distribution of gene clusters putatively required for synthesis of sphingolipid metabolism inhibitors in phylogenetically diverse species of the filamentous fungus Fusarium.</title>
        <authorList>
            <person name="Kim H.-S."/>
            <person name="Busman M."/>
            <person name="Brown D.W."/>
            <person name="Divon H."/>
            <person name="Uhlig S."/>
            <person name="Proctor R.H."/>
        </authorList>
    </citation>
    <scope>NUCLEOTIDE SEQUENCE</scope>
    <source>
        <strain evidence="1">NRRL 53441</strain>
    </source>
</reference>
<dbReference type="GO" id="GO:0006508">
    <property type="term" value="P:proteolysis"/>
    <property type="evidence" value="ECO:0007669"/>
    <property type="project" value="UniProtKB-KW"/>
</dbReference>
<dbReference type="Proteomes" id="UP000605986">
    <property type="component" value="Unassembled WGS sequence"/>
</dbReference>
<accession>A0A8H4K835</accession>
<protein>
    <submittedName>
        <fullName evidence="1">Intracellular serine protease</fullName>
    </submittedName>
</protein>
<keyword evidence="1" id="KW-0378">Hydrolase</keyword>